<evidence type="ECO:0000256" key="5">
    <source>
        <dbReference type="ARBA" id="ARBA00022519"/>
    </source>
</evidence>
<dbReference type="Gene3D" id="2.40.50.100">
    <property type="match status" value="1"/>
</dbReference>
<keyword evidence="3 9" id="KW-0813">Transport</keyword>
<dbReference type="PANTHER" id="PTHR30386:SF26">
    <property type="entry name" value="TRANSPORT PROTEIN COMB"/>
    <property type="match status" value="1"/>
</dbReference>
<comment type="subcellular location">
    <subcellularLocation>
        <location evidence="1 9">Cell inner membrane</location>
        <topology evidence="1 9">Single-pass membrane protein</topology>
    </subcellularLocation>
</comment>
<dbReference type="PRINTS" id="PR01490">
    <property type="entry name" value="RTXTOXIND"/>
</dbReference>
<evidence type="ECO:0000256" key="3">
    <source>
        <dbReference type="ARBA" id="ARBA00022448"/>
    </source>
</evidence>
<organism evidence="13 14">
    <name type="scientific">Thioclava litoralis</name>
    <dbReference type="NCBI Taxonomy" id="3076557"/>
    <lineage>
        <taxon>Bacteria</taxon>
        <taxon>Pseudomonadati</taxon>
        <taxon>Pseudomonadota</taxon>
        <taxon>Alphaproteobacteria</taxon>
        <taxon>Rhodobacterales</taxon>
        <taxon>Paracoccaceae</taxon>
        <taxon>Thioclava</taxon>
    </lineage>
</organism>
<dbReference type="RefSeq" id="WP_339108652.1">
    <property type="nucleotide sequence ID" value="NZ_CP135443.1"/>
</dbReference>
<dbReference type="Pfam" id="PF25917">
    <property type="entry name" value="BSH_RND"/>
    <property type="match status" value="1"/>
</dbReference>
<dbReference type="Gene3D" id="2.40.30.170">
    <property type="match status" value="1"/>
</dbReference>
<keyword evidence="10" id="KW-0175">Coiled coil</keyword>
<evidence type="ECO:0000313" key="13">
    <source>
        <dbReference type="EMBL" id="WRY34889.1"/>
    </source>
</evidence>
<reference evidence="13 14" key="1">
    <citation type="submission" date="2023-09" db="EMBL/GenBank/DDBJ databases">
        <title>Thioclava shenzhenensis sp. nov., a multidrug resistant bacteria-antagonizing species isolated from coastal seawater.</title>
        <authorList>
            <person name="Long M."/>
        </authorList>
    </citation>
    <scope>NUCLEOTIDE SEQUENCE [LARGE SCALE GENOMIC DNA]</scope>
    <source>
        <strain evidence="13 14">FTW29</strain>
    </source>
</reference>
<comment type="similarity">
    <text evidence="2 9">Belongs to the membrane fusion protein (MFP) (TC 8.A.1) family.</text>
</comment>
<dbReference type="InterPro" id="IPR058625">
    <property type="entry name" value="MdtA-like_BSH"/>
</dbReference>
<keyword evidence="7 9" id="KW-1133">Transmembrane helix</keyword>
<accession>A0ABZ1E4H5</accession>
<protein>
    <recommendedName>
        <fullName evidence="9">Membrane fusion protein (MFP) family protein</fullName>
    </recommendedName>
</protein>
<evidence type="ECO:0000256" key="4">
    <source>
        <dbReference type="ARBA" id="ARBA00022475"/>
    </source>
</evidence>
<dbReference type="InterPro" id="IPR010129">
    <property type="entry name" value="T1SS_HlyD"/>
</dbReference>
<dbReference type="Proteomes" id="UP001623290">
    <property type="component" value="Chromosome"/>
</dbReference>
<feature type="coiled-coil region" evidence="10">
    <location>
        <begin position="88"/>
        <end position="115"/>
    </location>
</feature>
<keyword evidence="8 9" id="KW-0472">Membrane</keyword>
<proteinExistence type="inferred from homology"/>
<evidence type="ECO:0000259" key="11">
    <source>
        <dbReference type="Pfam" id="PF25917"/>
    </source>
</evidence>
<name>A0ABZ1E4H5_9RHOB</name>
<evidence type="ECO:0000256" key="10">
    <source>
        <dbReference type="SAM" id="Coils"/>
    </source>
</evidence>
<dbReference type="PROSITE" id="PS00543">
    <property type="entry name" value="HLYD_FAMILY"/>
    <property type="match status" value="1"/>
</dbReference>
<evidence type="ECO:0000256" key="8">
    <source>
        <dbReference type="ARBA" id="ARBA00023136"/>
    </source>
</evidence>
<keyword evidence="5 9" id="KW-0997">Cell inner membrane</keyword>
<evidence type="ECO:0000256" key="2">
    <source>
        <dbReference type="ARBA" id="ARBA00009477"/>
    </source>
</evidence>
<keyword evidence="14" id="KW-1185">Reference proteome</keyword>
<dbReference type="Pfam" id="PF26002">
    <property type="entry name" value="Beta-barrel_AprE"/>
    <property type="match status" value="1"/>
</dbReference>
<gene>
    <name evidence="13" type="ORF">RPE78_06275</name>
</gene>
<dbReference type="PANTHER" id="PTHR30386">
    <property type="entry name" value="MEMBRANE FUSION SUBUNIT OF EMRAB-TOLC MULTIDRUG EFFLUX PUMP"/>
    <property type="match status" value="1"/>
</dbReference>
<dbReference type="InterPro" id="IPR050739">
    <property type="entry name" value="MFP"/>
</dbReference>
<dbReference type="NCBIfam" id="TIGR01843">
    <property type="entry name" value="type_I_hlyD"/>
    <property type="match status" value="1"/>
</dbReference>
<evidence type="ECO:0000256" key="1">
    <source>
        <dbReference type="ARBA" id="ARBA00004377"/>
    </source>
</evidence>
<feature type="domain" description="Multidrug resistance protein MdtA-like barrel-sandwich hybrid" evidence="11">
    <location>
        <begin position="63"/>
        <end position="269"/>
    </location>
</feature>
<evidence type="ECO:0000313" key="14">
    <source>
        <dbReference type="Proteomes" id="UP001623290"/>
    </source>
</evidence>
<feature type="transmembrane region" description="Helical" evidence="9">
    <location>
        <begin position="20"/>
        <end position="39"/>
    </location>
</feature>
<dbReference type="EMBL" id="CP135443">
    <property type="protein sequence ID" value="WRY34889.1"/>
    <property type="molecule type" value="Genomic_DNA"/>
</dbReference>
<evidence type="ECO:0000259" key="12">
    <source>
        <dbReference type="Pfam" id="PF26002"/>
    </source>
</evidence>
<sequence>MATIDPSVILTRTKRMSMTVWLVGIALAIFLLWASMAWVDQIVRGPGEIVSSSRPQIIQNLEGGILAELDVAEGDHVEAGQVLAKLYATQYQTQTDDLRDQIAGLEIRQMRLEAEMKDTLIFNPTREQIRLVPDIIASESGLLEARLEDYHARVSGAKAVVAQAKAERDLVERMYEKQVAPLIEVTKSRKAFEDAQNQLNEIITKTELDRASDYSDTLNKLGTLRQQLKLSEDQLGRTTLVAPMRGIINQLSVTTIGGVVQPGQQIMQIIPEGEELYIDAQIAPKDIANVRAGQDATIKLSAYDYTIYGSLTGKVVVVSADTFKDEKDPNAQPHYEVTLSVDLSDLTERQRNLEIRPGMQATVELHTGEKTILQYLLKPLYKSREALREP</sequence>
<dbReference type="InterPro" id="IPR006144">
    <property type="entry name" value="Secretion_HlyD_CS"/>
</dbReference>
<evidence type="ECO:0000256" key="9">
    <source>
        <dbReference type="RuleBase" id="RU365093"/>
    </source>
</evidence>
<evidence type="ECO:0000256" key="7">
    <source>
        <dbReference type="ARBA" id="ARBA00022989"/>
    </source>
</evidence>
<evidence type="ECO:0000256" key="6">
    <source>
        <dbReference type="ARBA" id="ARBA00022692"/>
    </source>
</evidence>
<dbReference type="InterPro" id="IPR058982">
    <property type="entry name" value="Beta-barrel_AprE"/>
</dbReference>
<keyword evidence="6 9" id="KW-0812">Transmembrane</keyword>
<feature type="domain" description="AprE-like beta-barrel" evidence="12">
    <location>
        <begin position="276"/>
        <end position="368"/>
    </location>
</feature>
<keyword evidence="4 9" id="KW-1003">Cell membrane</keyword>